<name>A0A917E539_9HYPH</name>
<protein>
    <recommendedName>
        <fullName evidence="4">Cupin type-2 domain-containing protein</fullName>
    </recommendedName>
</protein>
<dbReference type="Pfam" id="PF07883">
    <property type="entry name" value="Cupin_2"/>
    <property type="match status" value="1"/>
</dbReference>
<accession>A0A917E539</accession>
<sequence>MSQAADPIRTAPADMADMPVQHPSAPTSPAEGRARFFNSGNAFNLKLPPVPARIFADEADRALALEATGFLACDQAGAIASAFPATTPLMLARYAAIRPGERLDADFAATGVIWYVMAGSGEARLAGESLAFAQGDVMLAPGGPAALSAGPEGAVLWLVTNEPLLAFDAARPDPAQLPPPVHYPAAEIERQLARVTEASRNETTSGIALIFSTERQEGSRNILPSLTLSLNTVPTGEQQRAHRHNSAAITLILQGEAAYSRVAGQRCDWSRFATLVTPAGDPHSHHNDGSARAAFLIVQDGGLHYHARTMGFSFLETA</sequence>
<feature type="domain" description="Cupin type-2" evidence="4">
    <location>
        <begin position="232"/>
        <end position="298"/>
    </location>
</feature>
<dbReference type="RefSeq" id="WP_188908614.1">
    <property type="nucleotide sequence ID" value="NZ_BMIQ01000003.1"/>
</dbReference>
<dbReference type="InterPro" id="IPR014710">
    <property type="entry name" value="RmlC-like_jellyroll"/>
</dbReference>
<dbReference type="InterPro" id="IPR047183">
    <property type="entry name" value="GDO-like"/>
</dbReference>
<organism evidence="5 6">
    <name type="scientific">Aureimonas endophytica</name>
    <dbReference type="NCBI Taxonomy" id="2027858"/>
    <lineage>
        <taxon>Bacteria</taxon>
        <taxon>Pseudomonadati</taxon>
        <taxon>Pseudomonadota</taxon>
        <taxon>Alphaproteobacteria</taxon>
        <taxon>Hyphomicrobiales</taxon>
        <taxon>Aurantimonadaceae</taxon>
        <taxon>Aureimonas</taxon>
    </lineage>
</organism>
<evidence type="ECO:0000256" key="1">
    <source>
        <dbReference type="ARBA" id="ARBA00022964"/>
    </source>
</evidence>
<reference evidence="5" key="2">
    <citation type="submission" date="2020-09" db="EMBL/GenBank/DDBJ databases">
        <authorList>
            <person name="Sun Q."/>
            <person name="Zhou Y."/>
        </authorList>
    </citation>
    <scope>NUCLEOTIDE SEQUENCE</scope>
    <source>
        <strain evidence="5">CGMCC 1.15367</strain>
    </source>
</reference>
<dbReference type="PANTHER" id="PTHR41517">
    <property type="entry name" value="1,2-DIOXYGENASE PROTEIN-RELATED"/>
    <property type="match status" value="1"/>
</dbReference>
<dbReference type="InterPro" id="IPR013096">
    <property type="entry name" value="Cupin_2"/>
</dbReference>
<gene>
    <name evidence="5" type="ORF">GCM10011390_23400</name>
</gene>
<dbReference type="InterPro" id="IPR011051">
    <property type="entry name" value="RmlC_Cupin_sf"/>
</dbReference>
<evidence type="ECO:0000256" key="2">
    <source>
        <dbReference type="ARBA" id="ARBA00023002"/>
    </source>
</evidence>
<keyword evidence="2" id="KW-0560">Oxidoreductase</keyword>
<keyword evidence="6" id="KW-1185">Reference proteome</keyword>
<dbReference type="AlphaFoldDB" id="A0A917E539"/>
<evidence type="ECO:0000313" key="5">
    <source>
        <dbReference type="EMBL" id="GGE03747.1"/>
    </source>
</evidence>
<dbReference type="Gene3D" id="2.60.120.10">
    <property type="entry name" value="Jelly Rolls"/>
    <property type="match status" value="2"/>
</dbReference>
<evidence type="ECO:0000259" key="4">
    <source>
        <dbReference type="Pfam" id="PF07883"/>
    </source>
</evidence>
<dbReference type="PANTHER" id="PTHR41517:SF1">
    <property type="entry name" value="CUPIN"/>
    <property type="match status" value="1"/>
</dbReference>
<comment type="caution">
    <text evidence="5">The sequence shown here is derived from an EMBL/GenBank/DDBJ whole genome shotgun (WGS) entry which is preliminary data.</text>
</comment>
<proteinExistence type="predicted"/>
<dbReference type="EMBL" id="BMIQ01000003">
    <property type="protein sequence ID" value="GGE03747.1"/>
    <property type="molecule type" value="Genomic_DNA"/>
</dbReference>
<keyword evidence="1" id="KW-0223">Dioxygenase</keyword>
<feature type="region of interest" description="Disordered" evidence="3">
    <location>
        <begin position="1"/>
        <end position="33"/>
    </location>
</feature>
<dbReference type="GO" id="GO:0051213">
    <property type="term" value="F:dioxygenase activity"/>
    <property type="evidence" value="ECO:0007669"/>
    <property type="project" value="UniProtKB-KW"/>
</dbReference>
<dbReference type="Proteomes" id="UP000644699">
    <property type="component" value="Unassembled WGS sequence"/>
</dbReference>
<dbReference type="SUPFAM" id="SSF51182">
    <property type="entry name" value="RmlC-like cupins"/>
    <property type="match status" value="1"/>
</dbReference>
<evidence type="ECO:0000313" key="6">
    <source>
        <dbReference type="Proteomes" id="UP000644699"/>
    </source>
</evidence>
<reference evidence="5" key="1">
    <citation type="journal article" date="2014" name="Int. J. Syst. Evol. Microbiol.">
        <title>Complete genome sequence of Corynebacterium casei LMG S-19264T (=DSM 44701T), isolated from a smear-ripened cheese.</title>
        <authorList>
            <consortium name="US DOE Joint Genome Institute (JGI-PGF)"/>
            <person name="Walter F."/>
            <person name="Albersmeier A."/>
            <person name="Kalinowski J."/>
            <person name="Ruckert C."/>
        </authorList>
    </citation>
    <scope>NUCLEOTIDE SEQUENCE</scope>
    <source>
        <strain evidence="5">CGMCC 1.15367</strain>
    </source>
</reference>
<evidence type="ECO:0000256" key="3">
    <source>
        <dbReference type="SAM" id="MobiDB-lite"/>
    </source>
</evidence>